<evidence type="ECO:0000313" key="3">
    <source>
        <dbReference type="Proteomes" id="UP000295554"/>
    </source>
</evidence>
<feature type="transmembrane region" description="Helical" evidence="1">
    <location>
        <begin position="522"/>
        <end position="540"/>
    </location>
</feature>
<dbReference type="SUPFAM" id="SSF82693">
    <property type="entry name" value="Multidrug efflux transporter AcrB pore domain, PN1, PN2, PC1 and PC2 subdomains"/>
    <property type="match status" value="2"/>
</dbReference>
<organism evidence="2 3">
    <name type="scientific">Seongchinamella unica</name>
    <dbReference type="NCBI Taxonomy" id="2547392"/>
    <lineage>
        <taxon>Bacteria</taxon>
        <taxon>Pseudomonadati</taxon>
        <taxon>Pseudomonadota</taxon>
        <taxon>Gammaproteobacteria</taxon>
        <taxon>Cellvibrionales</taxon>
        <taxon>Halieaceae</taxon>
        <taxon>Seongchinamella</taxon>
    </lineage>
</organism>
<feature type="transmembrane region" description="Helical" evidence="1">
    <location>
        <begin position="361"/>
        <end position="381"/>
    </location>
</feature>
<dbReference type="Gene3D" id="1.20.1640.10">
    <property type="entry name" value="Multidrug efflux transporter AcrB transmembrane domain"/>
    <property type="match status" value="2"/>
</dbReference>
<dbReference type="Gene3D" id="3.30.70.1430">
    <property type="entry name" value="Multidrug efflux transporter AcrB pore domain"/>
    <property type="match status" value="2"/>
</dbReference>
<feature type="transmembrane region" description="Helical" evidence="1">
    <location>
        <begin position="464"/>
        <end position="486"/>
    </location>
</feature>
<dbReference type="SUPFAM" id="SSF82866">
    <property type="entry name" value="Multidrug efflux transporter AcrB transmembrane domain"/>
    <property type="match status" value="2"/>
</dbReference>
<dbReference type="InterPro" id="IPR001036">
    <property type="entry name" value="Acrflvin-R"/>
</dbReference>
<keyword evidence="3" id="KW-1185">Reference proteome</keyword>
<dbReference type="OrthoDB" id="9758297at2"/>
<feature type="transmembrane region" description="Helical" evidence="1">
    <location>
        <begin position="876"/>
        <end position="900"/>
    </location>
</feature>
<feature type="transmembrane region" description="Helical" evidence="1">
    <location>
        <begin position="955"/>
        <end position="976"/>
    </location>
</feature>
<feature type="transmembrane region" description="Helical" evidence="1">
    <location>
        <begin position="387"/>
        <end position="407"/>
    </location>
</feature>
<dbReference type="PANTHER" id="PTHR32063">
    <property type="match status" value="1"/>
</dbReference>
<dbReference type="EMBL" id="SMSE01000003">
    <property type="protein sequence ID" value="TDG12974.1"/>
    <property type="molecule type" value="Genomic_DNA"/>
</dbReference>
<proteinExistence type="predicted"/>
<dbReference type="Gene3D" id="3.30.70.1320">
    <property type="entry name" value="Multidrug efflux transporter AcrB pore domain like"/>
    <property type="match status" value="1"/>
</dbReference>
<feature type="transmembrane region" description="Helical" evidence="1">
    <location>
        <begin position="906"/>
        <end position="927"/>
    </location>
</feature>
<dbReference type="Gene3D" id="3.30.70.1440">
    <property type="entry name" value="Multidrug efflux transporter AcrB pore domain"/>
    <property type="match status" value="1"/>
</dbReference>
<dbReference type="RefSeq" id="WP_133214273.1">
    <property type="nucleotide sequence ID" value="NZ_SMSE01000003.1"/>
</dbReference>
<dbReference type="Gene3D" id="3.30.2090.10">
    <property type="entry name" value="Multidrug efflux transporter AcrB TolC docking domain, DN and DC subdomains"/>
    <property type="match status" value="2"/>
</dbReference>
<feature type="transmembrane region" description="Helical" evidence="1">
    <location>
        <begin position="331"/>
        <end position="354"/>
    </location>
</feature>
<evidence type="ECO:0000256" key="1">
    <source>
        <dbReference type="SAM" id="Phobius"/>
    </source>
</evidence>
<accession>A0A4R5LQU9</accession>
<gene>
    <name evidence="2" type="ORF">E2F43_15615</name>
</gene>
<dbReference type="PRINTS" id="PR00702">
    <property type="entry name" value="ACRIFLAVINRP"/>
</dbReference>
<protein>
    <submittedName>
        <fullName evidence="2">Efflux RND transporter permease subunit</fullName>
    </submittedName>
</protein>
<dbReference type="Pfam" id="PF00873">
    <property type="entry name" value="ACR_tran"/>
    <property type="match status" value="1"/>
</dbReference>
<dbReference type="AlphaFoldDB" id="A0A4R5LQU9"/>
<keyword evidence="1" id="KW-1133">Transmembrane helix</keyword>
<sequence length="1018" mass="111341">MTRLSLNNPAAIAVIVALIVVFGLISVRSLPIQLLPDVERPAISIQTNWRAAAPEEVEESIIQPQEKVLRNIEGLESMVSDINRGFGRIRLNFRIGWDMQRALIDVITQLNQATDLPADADEPEIRSGGGSGRGQAASLLIYTLPGNENRDVATYQSLIDQEVEPRLSRVPGVARVVLSSERDPEIHITLDTHRLAARGISIPEVADTLRRAVDVSGGFADVGRRRYTVRYLGQRNLDELGDLVITWQNGEPVRLEEVATVELGLRKRVNLSFRNGFPAYYISMIPAYDANTVELLDALNATIDELNEEVLHDRGLNIELSFDASLHIRRAIALVNQNLLLGLGLASLVLWFFLRNLRATLIIAATIPISLLVAFVVLRLTGKTLNVISLAGLAFAVGLVMDAAIIVQENIVRLRATGLSSVEATLQGCRQVSGALFSSTLTSVAIFLPILFMVGVEGQLFKDLAITLTAAVSVSLLTALTILPAAAHRLSANNIREDRFEARWRQLADMVLTATKTRTRRLGWIGAILGGSLLLSWAFLPQVDFLPKARIDAIQTYFATPPGINLDTLEKEIASEVIGRLKPYYEGKKTPEIRGYNFASFGARDTMAFIYPEHSEDVPALLDLLRNDLFQGITDTEAFVSQSSMLNLSDDGPDAINIDIQGADLEQLKAVAARTMELTRGLWEGAVVFSAPDLSAGEAELRIYPREQRLSLSGLDRRAVGDVVRTYTDGLWAGEYFDGNERYDMILQTEKWDSPEQLVAMPLATPLAGIQTIGDLAEIRRGVGPSQLQRVDGLRTITIFLIPPDTVTMEEALHRLRTEVEPQVKPLLPRGARLGYRGSADRLSEALRTVGINFLLAVLILYLIMAALFRSGRDAALVLLVMPMAIAGGLIGLKLLNLVTYQSLDLLTMIGFIILLGLVVNNAILLVDQTRSAQRAGMGEADAVYQAVLFRARPIFMSTLTSIFGMVPLMVIPGVGSEIYRGLATVIVGGMTVCAMFTLLLLPSLLRLGRVPTTGESA</sequence>
<dbReference type="PANTHER" id="PTHR32063:SF0">
    <property type="entry name" value="SWARMING MOTILITY PROTEIN SWRC"/>
    <property type="match status" value="1"/>
</dbReference>
<name>A0A4R5LQU9_9GAMM</name>
<feature type="transmembrane region" description="Helical" evidence="1">
    <location>
        <begin position="982"/>
        <end position="1002"/>
    </location>
</feature>
<feature type="transmembrane region" description="Helical" evidence="1">
    <location>
        <begin position="850"/>
        <end position="869"/>
    </location>
</feature>
<dbReference type="SUPFAM" id="SSF82714">
    <property type="entry name" value="Multidrug efflux transporter AcrB TolC docking domain, DN and DC subdomains"/>
    <property type="match status" value="2"/>
</dbReference>
<evidence type="ECO:0000313" key="2">
    <source>
        <dbReference type="EMBL" id="TDG12974.1"/>
    </source>
</evidence>
<feature type="transmembrane region" description="Helical" evidence="1">
    <location>
        <begin position="434"/>
        <end position="452"/>
    </location>
</feature>
<dbReference type="GO" id="GO:0005886">
    <property type="term" value="C:plasma membrane"/>
    <property type="evidence" value="ECO:0007669"/>
    <property type="project" value="TreeGrafter"/>
</dbReference>
<dbReference type="InterPro" id="IPR027463">
    <property type="entry name" value="AcrB_DN_DC_subdom"/>
</dbReference>
<dbReference type="Proteomes" id="UP000295554">
    <property type="component" value="Unassembled WGS sequence"/>
</dbReference>
<keyword evidence="1" id="KW-0472">Membrane</keyword>
<keyword evidence="1" id="KW-0812">Transmembrane</keyword>
<dbReference type="GO" id="GO:0042910">
    <property type="term" value="F:xenobiotic transmembrane transporter activity"/>
    <property type="evidence" value="ECO:0007669"/>
    <property type="project" value="TreeGrafter"/>
</dbReference>
<comment type="caution">
    <text evidence="2">The sequence shown here is derived from an EMBL/GenBank/DDBJ whole genome shotgun (WGS) entry which is preliminary data.</text>
</comment>
<reference evidence="2 3" key="1">
    <citation type="submission" date="2019-03" db="EMBL/GenBank/DDBJ databases">
        <title>Seongchinamella monodicae gen. nov., sp. nov., a novel member of the Gammaproteobacteria isolated from a tidal mudflat of beach.</title>
        <authorList>
            <person name="Yang H.G."/>
            <person name="Kang J.W."/>
            <person name="Lee S.D."/>
        </authorList>
    </citation>
    <scope>NUCLEOTIDE SEQUENCE [LARGE SCALE GENOMIC DNA]</scope>
    <source>
        <strain evidence="2 3">GH4-78</strain>
    </source>
</reference>